<organism evidence="2 3">
    <name type="scientific">Paramuricea clavata</name>
    <name type="common">Red gorgonian</name>
    <name type="synonym">Violescent sea-whip</name>
    <dbReference type="NCBI Taxonomy" id="317549"/>
    <lineage>
        <taxon>Eukaryota</taxon>
        <taxon>Metazoa</taxon>
        <taxon>Cnidaria</taxon>
        <taxon>Anthozoa</taxon>
        <taxon>Octocorallia</taxon>
        <taxon>Malacalcyonacea</taxon>
        <taxon>Plexauridae</taxon>
        <taxon>Paramuricea</taxon>
    </lineage>
</organism>
<dbReference type="Pfam" id="PF00098">
    <property type="entry name" value="zf-CCHC"/>
    <property type="match status" value="2"/>
</dbReference>
<evidence type="ECO:0000259" key="1">
    <source>
        <dbReference type="PROSITE" id="PS50158"/>
    </source>
</evidence>
<dbReference type="AlphaFoldDB" id="A0A7D9EP03"/>
<feature type="domain" description="CCHC-type" evidence="1">
    <location>
        <begin position="166"/>
        <end position="179"/>
    </location>
</feature>
<reference evidence="2" key="1">
    <citation type="submission" date="2020-04" db="EMBL/GenBank/DDBJ databases">
        <authorList>
            <person name="Alioto T."/>
            <person name="Alioto T."/>
            <person name="Gomez Garrido J."/>
        </authorList>
    </citation>
    <scope>NUCLEOTIDE SEQUENCE</scope>
    <source>
        <strain evidence="2">A484AB</strain>
    </source>
</reference>
<comment type="caution">
    <text evidence="2">The sequence shown here is derived from an EMBL/GenBank/DDBJ whole genome shotgun (WGS) entry which is preliminary data.</text>
</comment>
<dbReference type="PROSITE" id="PS50158">
    <property type="entry name" value="ZF_CCHC"/>
    <property type="match status" value="2"/>
</dbReference>
<dbReference type="GO" id="GO:0003676">
    <property type="term" value="F:nucleic acid binding"/>
    <property type="evidence" value="ECO:0007669"/>
    <property type="project" value="InterPro"/>
</dbReference>
<dbReference type="PANTHER" id="PTHR23002">
    <property type="entry name" value="ZINC FINGER CCHC DOMAIN CONTAINING PROTEIN"/>
    <property type="match status" value="1"/>
</dbReference>
<dbReference type="InterPro" id="IPR001878">
    <property type="entry name" value="Znf_CCHC"/>
</dbReference>
<accession>A0A7D9EP03</accession>
<proteinExistence type="predicted"/>
<dbReference type="InterPro" id="IPR051714">
    <property type="entry name" value="Znf_CCHC_NABP"/>
</dbReference>
<protein>
    <submittedName>
        <fullName evidence="2">Ac transposable element-derived 4</fullName>
    </submittedName>
</protein>
<name>A0A7D9EP03_PARCT</name>
<keyword evidence="3" id="KW-1185">Reference proteome</keyword>
<dbReference type="OrthoDB" id="427960at2759"/>
<dbReference type="InterPro" id="IPR036875">
    <property type="entry name" value="Znf_CCHC_sf"/>
</dbReference>
<evidence type="ECO:0000313" key="3">
    <source>
        <dbReference type="Proteomes" id="UP001152795"/>
    </source>
</evidence>
<dbReference type="Proteomes" id="UP001152795">
    <property type="component" value="Unassembled WGS sequence"/>
</dbReference>
<feature type="domain" description="CCHC-type" evidence="1">
    <location>
        <begin position="139"/>
        <end position="154"/>
    </location>
</feature>
<sequence length="339" mass="37749">MLRTGEDPSVYKWEFEQLLEKADPDLAVETKSAHLSRQFMRGLASSIRGKLLAHKPIPTLSETLSFVQRYQAIEDRDVPAHTSASASTDKQAADKDQLVGLMTELVTRQKALEDQVATSEQLYAAAIKQNERPRPKITCFRCGKQGHIARECRSSSQRQDCSNVQCYECGRYGHFARECGNYAPLNFQGPSRGTTGRSNIPYDCILGWDFITQHKLSVQGDLLGGRSRFQFVGTYGKIPIHPEHPAMKLKGVNKVILWEGVAIPVRSEMVIEGKIVPVRIANTTTNETELPKGCKLAEFFPILEQEDVANNKIPVNCNAVQADNLGQKIDSGLIRCGFK</sequence>
<evidence type="ECO:0000313" key="2">
    <source>
        <dbReference type="EMBL" id="CAB4014923.1"/>
    </source>
</evidence>
<dbReference type="SMART" id="SM00343">
    <property type="entry name" value="ZnF_C2HC"/>
    <property type="match status" value="2"/>
</dbReference>
<dbReference type="GO" id="GO:0008270">
    <property type="term" value="F:zinc ion binding"/>
    <property type="evidence" value="ECO:0007669"/>
    <property type="project" value="InterPro"/>
</dbReference>
<dbReference type="EMBL" id="CACRXK020008499">
    <property type="protein sequence ID" value="CAB4014923.1"/>
    <property type="molecule type" value="Genomic_DNA"/>
</dbReference>
<dbReference type="Gene3D" id="4.10.60.10">
    <property type="entry name" value="Zinc finger, CCHC-type"/>
    <property type="match status" value="2"/>
</dbReference>
<dbReference type="SUPFAM" id="SSF57756">
    <property type="entry name" value="Retrovirus zinc finger-like domains"/>
    <property type="match status" value="1"/>
</dbReference>
<gene>
    <name evidence="2" type="ORF">PACLA_8A017505</name>
</gene>